<feature type="compositionally biased region" description="Low complexity" evidence="1">
    <location>
        <begin position="236"/>
        <end position="245"/>
    </location>
</feature>
<proteinExistence type="predicted"/>
<sequence>METVARFIDYLDNRPTSKNLCCASEGILSFIQDEQDIRDNFEYGCIMDLCDCNGDSVPDLNTVLNCDESLSQSDLELGLIYCSEDPLDAANFTTEYGENSIVYTDYNVSEFIKEKSVSVPQTDGSISDISHVHNIENTSTSTSVGSDQCGLDEPPDDINSIGENLSRVSMDSDEENYEEDTDEVDFGFFNSDDVEIEEFMEESFFHEIPSASTPVTFDHQLPELPVPDIDNESEDLSSNNSFSESVDFERSLDSCNRDHLVPDVFFEE</sequence>
<accession>A0A1S3IWC7</accession>
<organism evidence="2 3">
    <name type="scientific">Lingula anatina</name>
    <name type="common">Brachiopod</name>
    <name type="synonym">Lingula unguis</name>
    <dbReference type="NCBI Taxonomy" id="7574"/>
    <lineage>
        <taxon>Eukaryota</taxon>
        <taxon>Metazoa</taxon>
        <taxon>Spiralia</taxon>
        <taxon>Lophotrochozoa</taxon>
        <taxon>Brachiopoda</taxon>
        <taxon>Linguliformea</taxon>
        <taxon>Lingulata</taxon>
        <taxon>Lingulida</taxon>
        <taxon>Linguloidea</taxon>
        <taxon>Lingulidae</taxon>
        <taxon>Lingula</taxon>
    </lineage>
</organism>
<protein>
    <submittedName>
        <fullName evidence="3">Uncharacterized protein LOC106167597</fullName>
    </submittedName>
</protein>
<dbReference type="RefSeq" id="XP_013401854.1">
    <property type="nucleotide sequence ID" value="XM_013546400.1"/>
</dbReference>
<evidence type="ECO:0000313" key="3">
    <source>
        <dbReference type="RefSeq" id="XP_013401854.1"/>
    </source>
</evidence>
<dbReference type="KEGG" id="lak:106167597"/>
<name>A0A1S3IWC7_LINAN</name>
<evidence type="ECO:0000256" key="1">
    <source>
        <dbReference type="SAM" id="MobiDB-lite"/>
    </source>
</evidence>
<keyword evidence="2" id="KW-1185">Reference proteome</keyword>
<dbReference type="GeneID" id="106167597"/>
<gene>
    <name evidence="3" type="primary">LOC106167597</name>
</gene>
<dbReference type="Proteomes" id="UP000085678">
    <property type="component" value="Unplaced"/>
</dbReference>
<dbReference type="AlphaFoldDB" id="A0A1S3IWC7"/>
<dbReference type="InParanoid" id="A0A1S3IWC7"/>
<feature type="region of interest" description="Disordered" evidence="1">
    <location>
        <begin position="217"/>
        <end position="250"/>
    </location>
</feature>
<evidence type="ECO:0000313" key="2">
    <source>
        <dbReference type="Proteomes" id="UP000085678"/>
    </source>
</evidence>
<reference evidence="3" key="1">
    <citation type="submission" date="2025-08" db="UniProtKB">
        <authorList>
            <consortium name="RefSeq"/>
        </authorList>
    </citation>
    <scope>IDENTIFICATION</scope>
    <source>
        <tissue evidence="3">Gonads</tissue>
    </source>
</reference>